<dbReference type="Proteomes" id="UP000663827">
    <property type="component" value="Unassembled WGS sequence"/>
</dbReference>
<evidence type="ECO:0000313" key="3">
    <source>
        <dbReference type="Proteomes" id="UP000663827"/>
    </source>
</evidence>
<dbReference type="EMBL" id="CAJNJQ010001423">
    <property type="protein sequence ID" value="CAE7138291.1"/>
    <property type="molecule type" value="Genomic_DNA"/>
</dbReference>
<dbReference type="AlphaFoldDB" id="A0A8H3HUW9"/>
<dbReference type="Pfam" id="PF12937">
    <property type="entry name" value="F-box-like"/>
    <property type="match status" value="1"/>
</dbReference>
<proteinExistence type="predicted"/>
<name>A0A8H3HUW9_9AGAM</name>
<feature type="domain" description="F-box" evidence="1">
    <location>
        <begin position="81"/>
        <end position="130"/>
    </location>
</feature>
<feature type="non-terminal residue" evidence="2">
    <location>
        <position position="1"/>
    </location>
</feature>
<protein>
    <recommendedName>
        <fullName evidence="1">F-box domain-containing protein</fullName>
    </recommendedName>
</protein>
<gene>
    <name evidence="2" type="ORF">RDB_LOCUS70975</name>
</gene>
<evidence type="ECO:0000313" key="2">
    <source>
        <dbReference type="EMBL" id="CAE7138291.1"/>
    </source>
</evidence>
<dbReference type="InterPro" id="IPR036047">
    <property type="entry name" value="F-box-like_dom_sf"/>
</dbReference>
<reference evidence="2" key="1">
    <citation type="submission" date="2021-01" db="EMBL/GenBank/DDBJ databases">
        <authorList>
            <person name="Kaushik A."/>
        </authorList>
    </citation>
    <scope>NUCLEOTIDE SEQUENCE</scope>
    <source>
        <strain evidence="2">AG5</strain>
    </source>
</reference>
<organism evidence="2 3">
    <name type="scientific">Rhizoctonia solani</name>
    <dbReference type="NCBI Taxonomy" id="456999"/>
    <lineage>
        <taxon>Eukaryota</taxon>
        <taxon>Fungi</taxon>
        <taxon>Dikarya</taxon>
        <taxon>Basidiomycota</taxon>
        <taxon>Agaricomycotina</taxon>
        <taxon>Agaricomycetes</taxon>
        <taxon>Cantharellales</taxon>
        <taxon>Ceratobasidiaceae</taxon>
        <taxon>Rhizoctonia</taxon>
    </lineage>
</organism>
<dbReference type="SUPFAM" id="SSF81383">
    <property type="entry name" value="F-box domain"/>
    <property type="match status" value="1"/>
</dbReference>
<comment type="caution">
    <text evidence="2">The sequence shown here is derived from an EMBL/GenBank/DDBJ whole genome shotgun (WGS) entry which is preliminary data.</text>
</comment>
<dbReference type="CDD" id="cd09917">
    <property type="entry name" value="F-box_SF"/>
    <property type="match status" value="1"/>
</dbReference>
<sequence length="176" mass="19672">GLHVASERFEFFRSVPRLDINVQAHLGKGGTHFAFTLMPPTGYSHEKNGMSDDPHSTPSPSQIITLLNSTVDGVYNQHLLIHRLPTEVLSMIFRTITQVETCALDPHDTISYTLALGAVCTYWRRIINNSIVLGALQREPYQCLGVLTQRSSLEDRRNASSTHTPNPLFICILEKS</sequence>
<dbReference type="InterPro" id="IPR001810">
    <property type="entry name" value="F-box_dom"/>
</dbReference>
<evidence type="ECO:0000259" key="1">
    <source>
        <dbReference type="Pfam" id="PF12937"/>
    </source>
</evidence>
<accession>A0A8H3HUW9</accession>